<feature type="compositionally biased region" description="Acidic residues" evidence="2">
    <location>
        <begin position="39"/>
        <end position="73"/>
    </location>
</feature>
<protein>
    <recommendedName>
        <fullName evidence="3">J domain-containing protein</fullName>
    </recommendedName>
</protein>
<dbReference type="SUPFAM" id="SSF48452">
    <property type="entry name" value="TPR-like"/>
    <property type="match status" value="2"/>
</dbReference>
<feature type="compositionally biased region" description="Basic and acidic residues" evidence="2">
    <location>
        <begin position="156"/>
        <end position="167"/>
    </location>
</feature>
<keyword evidence="1" id="KW-0802">TPR repeat</keyword>
<feature type="compositionally biased region" description="Polar residues" evidence="2">
    <location>
        <begin position="770"/>
        <end position="807"/>
    </location>
</feature>
<dbReference type="PRINTS" id="PR00625">
    <property type="entry name" value="JDOMAIN"/>
</dbReference>
<dbReference type="Gene3D" id="1.25.40.10">
    <property type="entry name" value="Tetratricopeptide repeat domain"/>
    <property type="match status" value="2"/>
</dbReference>
<dbReference type="SMART" id="SM00028">
    <property type="entry name" value="TPR"/>
    <property type="match status" value="6"/>
</dbReference>
<feature type="region of interest" description="Disordered" evidence="2">
    <location>
        <begin position="603"/>
        <end position="623"/>
    </location>
</feature>
<dbReference type="CDD" id="cd06257">
    <property type="entry name" value="DnaJ"/>
    <property type="match status" value="1"/>
</dbReference>
<feature type="compositionally biased region" description="Acidic residues" evidence="2">
    <location>
        <begin position="20"/>
        <end position="30"/>
    </location>
</feature>
<dbReference type="PROSITE" id="PS00636">
    <property type="entry name" value="DNAJ_1"/>
    <property type="match status" value="1"/>
</dbReference>
<dbReference type="PROSITE" id="PS50076">
    <property type="entry name" value="DNAJ_2"/>
    <property type="match status" value="1"/>
</dbReference>
<dbReference type="InterPro" id="IPR011990">
    <property type="entry name" value="TPR-like_helical_dom_sf"/>
</dbReference>
<dbReference type="Gene3D" id="1.10.287.110">
    <property type="entry name" value="DnaJ domain"/>
    <property type="match status" value="1"/>
</dbReference>
<evidence type="ECO:0000313" key="4">
    <source>
        <dbReference type="EMBL" id="CAI5731264.1"/>
    </source>
</evidence>
<evidence type="ECO:0000313" key="5">
    <source>
        <dbReference type="Proteomes" id="UP001162031"/>
    </source>
</evidence>
<name>A0AAV0U3E6_HYABA</name>
<sequence length="1395" mass="152893">MRSPFSDDEDEDYAPSITSMEEEEEEEEAESSSATSSMDTEDSDPEEEQDMDVEPQDTADVADDAEESEDADEMVQAFHDTNLDNLGNTNHDGAKQGVEHTLGGRDRDAAKPVFYAWGDLQAAFQDAAYTRRSSSVSTTKMADGFPQPQNAGGGAVRDEQQTGKRFETSGTTSSGGGLEKGEWRAKAAFALGVAGKKEMPTRRRHSLSGATARHHGTGAIPKCSTVLHREQHQSTGHCPTTAGATEHLAATIKMKTAKTSLVGDEPISNVSVPQVEKADFTFGAQQAQVQTPDFTFGKHAPTEYGKAETANGEEACDDTYMNCSRSRCSATAPFNAGNSASTLEKRDNPMEAFDTSGTDDIGLAKVAAQMPSKPDIGCSAFVGNKSPRSESTSEAPASSKFLFGQAYKNHKPGFFAGRKRSELFHSTESATSASYSAASTRASEDLKGANGLAGDFKIGKTGVSGEFIAPPTSFATGVAGPSMFRRNVPRRRKSSPSRPFPFGCPTSSQFVASTSCSNSAPSWTTTAFSQRHDSACAYDSTHHSTAQGKSTTPATFSGNQFAANKNVDAKMAPKTFSNPEPSSSGANEGFGSVFSERAECSTATSCIPPGSGETETSSQSRGPNFRFTEQQAKSMSAPTIGCGFQIGSVDVRRKTRVRPRKSGMFARKHSPRKDAKVGATEPMRSSSFFGSFSASPFSVRDNHGYAQKDAYQRKSGHSFLADPLAARNYQNLSSASPFVPLDGKRSPCTDKATVATEFASAATSTAGSVNGETTQQQGKTCDTNVSSSVLQKDKPSASQLPSAAHQSVFQQNKPGNCLKTQQTSNGATCPAYAGSRRILRAAVRNIGVRKERARSAPVSSGNRPEEGDAEMGSEDELDWREMKRLGGIAYCSKKYGEAVEYYRQSIELLDSLLYRGADTYTIEVRTDKARLHANRAASLMMMMQIAEAQRECQRSIEVDATYARAYLRLSRIQVLLGDTANAKANIDTARQLMEKQDDQVSSCDHIDRVSVLKTEAAIKKLTMLQSEIKSNIACGYYKQALMHTESALVLAPKSRKLQVEKARIFLHRRQLDHISKFCTSVVEKQQANSRKSQNPASRGGISTKSLKDEAVDMVTILGIDLGLLWATSLHYQNKVEDASRILDALEVVAPCSSHVIKLKRQWQDMEQLKRDGNARYKEGQYQEAVRHYSEALLIDPQHHEYCAVLYCNRSAAQMGLQRYHTALLDCNEALQRKPKFFRAMLRRARCHDRLKMHHEAVKDYDNYLREQSSDIPVSETANVARERDEAKAAIAKAREEARQREAAKKRAERQQRQQRPPCWEDASQNKSRPYDRTATSDQIKKSYRKLALSYHPDKSSALSHIELFKEMTAAYNVLSDKSTRDKYDRELIYNKFSAF</sequence>
<feature type="compositionally biased region" description="Acidic residues" evidence="2">
    <location>
        <begin position="1"/>
        <end position="13"/>
    </location>
</feature>
<feature type="region of interest" description="Disordered" evidence="2">
    <location>
        <begin position="1"/>
        <end position="104"/>
    </location>
</feature>
<comment type="caution">
    <text evidence="4">The sequence shown here is derived from an EMBL/GenBank/DDBJ whole genome shotgun (WGS) entry which is preliminary data.</text>
</comment>
<dbReference type="InterPro" id="IPR036869">
    <property type="entry name" value="J_dom_sf"/>
</dbReference>
<proteinExistence type="predicted"/>
<dbReference type="PANTHER" id="PTHR44200:SF1">
    <property type="entry name" value="DNAJ HOMOLOG SUBFAMILY C MEMBER 7"/>
    <property type="match status" value="1"/>
</dbReference>
<keyword evidence="5" id="KW-1185">Reference proteome</keyword>
<feature type="region of interest" description="Disordered" evidence="2">
    <location>
        <begin position="138"/>
        <end position="181"/>
    </location>
</feature>
<evidence type="ECO:0000256" key="1">
    <source>
        <dbReference type="PROSITE-ProRule" id="PRU00339"/>
    </source>
</evidence>
<organism evidence="4 5">
    <name type="scientific">Hyaloperonospora brassicae</name>
    <name type="common">Brassica downy mildew</name>
    <name type="synonym">Peronospora brassicae</name>
    <dbReference type="NCBI Taxonomy" id="162125"/>
    <lineage>
        <taxon>Eukaryota</taxon>
        <taxon>Sar</taxon>
        <taxon>Stramenopiles</taxon>
        <taxon>Oomycota</taxon>
        <taxon>Peronosporomycetes</taxon>
        <taxon>Peronosporales</taxon>
        <taxon>Peronosporaceae</taxon>
        <taxon>Hyaloperonospora</taxon>
    </lineage>
</organism>
<feature type="repeat" description="TPR" evidence="1">
    <location>
        <begin position="1165"/>
        <end position="1198"/>
    </location>
</feature>
<evidence type="ECO:0000259" key="3">
    <source>
        <dbReference type="PROSITE" id="PS50076"/>
    </source>
</evidence>
<gene>
    <name evidence="4" type="ORF">HBR001_LOCUS5128</name>
</gene>
<feature type="region of interest" description="Disordered" evidence="2">
    <location>
        <begin position="850"/>
        <end position="875"/>
    </location>
</feature>
<feature type="domain" description="J" evidence="3">
    <location>
        <begin position="1323"/>
        <end position="1387"/>
    </location>
</feature>
<feature type="region of interest" description="Disordered" evidence="2">
    <location>
        <begin position="655"/>
        <end position="682"/>
    </location>
</feature>
<dbReference type="SMART" id="SM00271">
    <property type="entry name" value="DnaJ"/>
    <property type="match status" value="1"/>
</dbReference>
<dbReference type="InterPro" id="IPR001623">
    <property type="entry name" value="DnaJ_domain"/>
</dbReference>
<feature type="compositionally biased region" description="Basic residues" evidence="2">
    <location>
        <begin position="655"/>
        <end position="671"/>
    </location>
</feature>
<feature type="compositionally biased region" description="Basic and acidic residues" evidence="2">
    <location>
        <begin position="1280"/>
        <end position="1311"/>
    </location>
</feature>
<feature type="region of interest" description="Disordered" evidence="2">
    <location>
        <begin position="761"/>
        <end position="807"/>
    </location>
</feature>
<accession>A0AAV0U3E6</accession>
<dbReference type="InterPro" id="IPR052758">
    <property type="entry name" value="SRC_co-chaperone"/>
</dbReference>
<reference evidence="4" key="1">
    <citation type="submission" date="2022-12" db="EMBL/GenBank/DDBJ databases">
        <authorList>
            <person name="Webb A."/>
        </authorList>
    </citation>
    <scope>NUCLEOTIDE SEQUENCE</scope>
    <source>
        <strain evidence="4">Hp1</strain>
    </source>
</reference>
<dbReference type="SUPFAM" id="SSF46565">
    <property type="entry name" value="Chaperone J-domain"/>
    <property type="match status" value="1"/>
</dbReference>
<dbReference type="InterPro" id="IPR018253">
    <property type="entry name" value="DnaJ_domain_CS"/>
</dbReference>
<feature type="region of interest" description="Disordered" evidence="2">
    <location>
        <begin position="1274"/>
        <end position="1336"/>
    </location>
</feature>
<evidence type="ECO:0000256" key="2">
    <source>
        <dbReference type="SAM" id="MobiDB-lite"/>
    </source>
</evidence>
<dbReference type="PROSITE" id="PS50005">
    <property type="entry name" value="TPR"/>
    <property type="match status" value="1"/>
</dbReference>
<dbReference type="Pfam" id="PF00226">
    <property type="entry name" value="DnaJ"/>
    <property type="match status" value="1"/>
</dbReference>
<dbReference type="PANTHER" id="PTHR44200">
    <property type="entry name" value="DNAJ HOMOLOG SUBFAMILY C MEMBER 7"/>
    <property type="match status" value="1"/>
</dbReference>
<feature type="compositionally biased region" description="Polar residues" evidence="2">
    <location>
        <begin position="613"/>
        <end position="623"/>
    </location>
</feature>
<dbReference type="EMBL" id="CANTFL010001085">
    <property type="protein sequence ID" value="CAI5731264.1"/>
    <property type="molecule type" value="Genomic_DNA"/>
</dbReference>
<feature type="compositionally biased region" description="Basic and acidic residues" evidence="2">
    <location>
        <begin position="92"/>
        <end position="104"/>
    </location>
</feature>
<dbReference type="InterPro" id="IPR019734">
    <property type="entry name" value="TPR_rpt"/>
</dbReference>
<dbReference type="Proteomes" id="UP001162031">
    <property type="component" value="Unassembled WGS sequence"/>
</dbReference>
<feature type="compositionally biased region" description="Polar residues" evidence="2">
    <location>
        <begin position="1322"/>
        <end position="1336"/>
    </location>
</feature>